<dbReference type="Proteomes" id="UP000008234">
    <property type="component" value="Chromosome"/>
</dbReference>
<dbReference type="STRING" id="699246.HMPREF0868_0317"/>
<dbReference type="HOGENOM" id="CLU_014011_0_0_9"/>
<evidence type="ECO:0000313" key="2">
    <source>
        <dbReference type="EMBL" id="ADC90914.1"/>
    </source>
</evidence>
<dbReference type="KEGG" id="clo:HMPREF0868_0317"/>
<reference evidence="3" key="1">
    <citation type="submission" date="2009-12" db="EMBL/GenBank/DDBJ databases">
        <title>Sequence of Clostridiales genomosp. BVAB3 str. UPII9-5.</title>
        <authorList>
            <person name="Madupu R."/>
            <person name="Durkin A.S."/>
            <person name="Torralba M."/>
            <person name="Methe B."/>
            <person name="Sutton G.G."/>
            <person name="Strausberg R.L."/>
            <person name="Nelson K.E."/>
        </authorList>
    </citation>
    <scope>NUCLEOTIDE SEQUENCE [LARGE SCALE GENOMIC DNA]</scope>
    <source>
        <strain evidence="3">UPII9-5</strain>
    </source>
</reference>
<sequence>MKHRKNIIRLSVLLILTVFLTTGSSCRSTVAKQKVGMAYDSSEQVAKSCVPSASEAVVASQTATAGNKAALSLKNDSLELHLTPDGKNFYLRDFANGSEYFSSITDENMAGLKGVMKLKLKSIISGSYYDRKMNKETEFYSAAENVQIKTELTKKDGRDLLRLRSSLPVGLSFAMDIELVRDRLLVRIDRTSINENDRFVFKKFTLMPNLFVADSRDNGYFLLPDGCGGLLRFNNGRKGIYNEPVYGINRAFVYPAYAGRREKIYLPVYGMERNGDTALAVISQGAGCAEIFASTAGNRSKFNQAYADFVVRASDKQYITPDSFQTILERSLNLSSDLEITVLFCPRKGGYPAMAKRLKNEIDPSSRKTAITNPILISIYGGVATKGTVLGVPLYEKIEKISLPNAVNEIVDNFTDWSGCRPQLRLAAWDKNTILGYSAGEFCPIQPQREMKKFLADLKLKQINTYMSLPLLYFSRSGRGIRIKGDAIRNLANEPSKQYEYYRASSVARQDKSEKYLLNAAKLEARMAILQKSLDKWKVDGIASEDLGGMAYSDYRKDYTIDRDRGISYFQNELTKLSEKQKLAVAGGCYYSIAAADLIYDVPISGSHYEIMDDEVPFYQMVLSGIRAYCGPSINQVGNRKKVILQALETGSCLQYSLAGEISRPDYVTVKELLYGGNWLTCRKQIKDELSRYGRDLQRVAGVQIDNHEILPSGLHRTTFAGGVVVLVNYTDKIINWGTREFAPLSYVIEGGK</sequence>
<dbReference type="EMBL" id="CP001850">
    <property type="protein sequence ID" value="ADC90914.1"/>
    <property type="molecule type" value="Genomic_DNA"/>
</dbReference>
<dbReference type="AlphaFoldDB" id="D3R0E8"/>
<protein>
    <submittedName>
        <fullName evidence="2">Uncharacterized protein</fullName>
    </submittedName>
</protein>
<evidence type="ECO:0000313" key="3">
    <source>
        <dbReference type="Proteomes" id="UP000008234"/>
    </source>
</evidence>
<dbReference type="InterPro" id="IPR043751">
    <property type="entry name" value="DUF5696"/>
</dbReference>
<dbReference type="eggNOG" id="COG3420">
    <property type="taxonomic scope" value="Bacteria"/>
</dbReference>
<gene>
    <name evidence="2" type="ordered locus">HMPREF0868_0317</name>
</gene>
<dbReference type="OrthoDB" id="9793135at2"/>
<dbReference type="RefSeq" id="WP_012993962.1">
    <property type="nucleotide sequence ID" value="NC_013895.2"/>
</dbReference>
<dbReference type="PROSITE" id="PS51257">
    <property type="entry name" value="PROKAR_LIPOPROTEIN"/>
    <property type="match status" value="1"/>
</dbReference>
<proteinExistence type="predicted"/>
<keyword evidence="3" id="KW-1185">Reference proteome</keyword>
<keyword evidence="1" id="KW-0732">Signal</keyword>
<feature type="chain" id="PRO_5003048899" evidence="1">
    <location>
        <begin position="28"/>
        <end position="753"/>
    </location>
</feature>
<accession>D3R0E8</accession>
<evidence type="ECO:0000256" key="1">
    <source>
        <dbReference type="SAM" id="SignalP"/>
    </source>
</evidence>
<feature type="signal peptide" evidence="1">
    <location>
        <begin position="1"/>
        <end position="27"/>
    </location>
</feature>
<dbReference type="Pfam" id="PF18952">
    <property type="entry name" value="DUF5696"/>
    <property type="match status" value="1"/>
</dbReference>
<organism evidence="2 3">
    <name type="scientific">Mageeibacillus indolicus (strain UPII9-5)</name>
    <name type="common">Clostridiales genomosp. BVAB3 (strain UPII9-5)</name>
    <dbReference type="NCBI Taxonomy" id="699246"/>
    <lineage>
        <taxon>Bacteria</taxon>
        <taxon>Bacillati</taxon>
        <taxon>Bacillota</taxon>
        <taxon>Clostridia</taxon>
        <taxon>Eubacteriales</taxon>
        <taxon>Oscillospiraceae</taxon>
        <taxon>Mageeibacillus</taxon>
    </lineage>
</organism>
<name>D3R0E8_MAGIU</name>